<evidence type="ECO:0000313" key="1">
    <source>
        <dbReference type="EMBL" id="KAL3286413.1"/>
    </source>
</evidence>
<evidence type="ECO:0000313" key="2">
    <source>
        <dbReference type="Proteomes" id="UP001516400"/>
    </source>
</evidence>
<sequence length="114" mass="13253">MRIYWIQLVYSQVEVIKYVNAYSTDECVVLPEEVCEGVFTGSVVAKPNEHGIIPIRFLKVNEKHIVLRNFEPKLEQASNFKFYKFENMPISVNRVENVLKSVNIDATSEEEKNQ</sequence>
<dbReference type="EMBL" id="JABFTP020000185">
    <property type="protein sequence ID" value="KAL3286413.1"/>
    <property type="molecule type" value="Genomic_DNA"/>
</dbReference>
<gene>
    <name evidence="1" type="ORF">HHI36_000922</name>
</gene>
<dbReference type="AlphaFoldDB" id="A0ABD2P6A1"/>
<proteinExistence type="predicted"/>
<comment type="caution">
    <text evidence="1">The sequence shown here is derived from an EMBL/GenBank/DDBJ whole genome shotgun (WGS) entry which is preliminary data.</text>
</comment>
<name>A0ABD2P6A1_9CUCU</name>
<reference evidence="1 2" key="1">
    <citation type="journal article" date="2021" name="BMC Biol.">
        <title>Horizontally acquired antibacterial genes associated with adaptive radiation of ladybird beetles.</title>
        <authorList>
            <person name="Li H.S."/>
            <person name="Tang X.F."/>
            <person name="Huang Y.H."/>
            <person name="Xu Z.Y."/>
            <person name="Chen M.L."/>
            <person name="Du X.Y."/>
            <person name="Qiu B.Y."/>
            <person name="Chen P.T."/>
            <person name="Zhang W."/>
            <person name="Slipinski A."/>
            <person name="Escalona H.E."/>
            <person name="Waterhouse R.M."/>
            <person name="Zwick A."/>
            <person name="Pang H."/>
        </authorList>
    </citation>
    <scope>NUCLEOTIDE SEQUENCE [LARGE SCALE GENOMIC DNA]</scope>
    <source>
        <strain evidence="1">SYSU2018</strain>
    </source>
</reference>
<dbReference type="Proteomes" id="UP001516400">
    <property type="component" value="Unassembled WGS sequence"/>
</dbReference>
<accession>A0ABD2P6A1</accession>
<organism evidence="1 2">
    <name type="scientific">Cryptolaemus montrouzieri</name>
    <dbReference type="NCBI Taxonomy" id="559131"/>
    <lineage>
        <taxon>Eukaryota</taxon>
        <taxon>Metazoa</taxon>
        <taxon>Ecdysozoa</taxon>
        <taxon>Arthropoda</taxon>
        <taxon>Hexapoda</taxon>
        <taxon>Insecta</taxon>
        <taxon>Pterygota</taxon>
        <taxon>Neoptera</taxon>
        <taxon>Endopterygota</taxon>
        <taxon>Coleoptera</taxon>
        <taxon>Polyphaga</taxon>
        <taxon>Cucujiformia</taxon>
        <taxon>Coccinelloidea</taxon>
        <taxon>Coccinellidae</taxon>
        <taxon>Scymninae</taxon>
        <taxon>Scymnini</taxon>
        <taxon>Cryptolaemus</taxon>
    </lineage>
</organism>
<keyword evidence="2" id="KW-1185">Reference proteome</keyword>
<protein>
    <submittedName>
        <fullName evidence="1">Uncharacterized protein</fullName>
    </submittedName>
</protein>